<sequence>MARRSYFVAHGGVVQGVGFRFFAKQKAQEHGITGWCRNTPDNKVEGEAQGEHDALETFLKEVGQGPAHAKVVQFTTEDRGVADGESGFSVRH</sequence>
<dbReference type="GO" id="GO:0003998">
    <property type="term" value="F:acylphosphatase activity"/>
    <property type="evidence" value="ECO:0007669"/>
    <property type="project" value="UniProtKB-EC"/>
</dbReference>
<organism evidence="4 5">
    <name type="scientific">Hirsutella rhossiliensis</name>
    <dbReference type="NCBI Taxonomy" id="111463"/>
    <lineage>
        <taxon>Eukaryota</taxon>
        <taxon>Fungi</taxon>
        <taxon>Dikarya</taxon>
        <taxon>Ascomycota</taxon>
        <taxon>Pezizomycotina</taxon>
        <taxon>Sordariomycetes</taxon>
        <taxon>Hypocreomycetidae</taxon>
        <taxon>Hypocreales</taxon>
        <taxon>Ophiocordycipitaceae</taxon>
        <taxon>Hirsutella</taxon>
    </lineage>
</organism>
<feature type="domain" description="Acylphosphatase-like" evidence="3">
    <location>
        <begin position="4"/>
        <end position="92"/>
    </location>
</feature>
<evidence type="ECO:0000313" key="4">
    <source>
        <dbReference type="EMBL" id="KAH0963387.1"/>
    </source>
</evidence>
<dbReference type="Pfam" id="PF00708">
    <property type="entry name" value="Acylphosphatase"/>
    <property type="match status" value="1"/>
</dbReference>
<comment type="catalytic activity">
    <reaction evidence="1">
        <text>an acyl phosphate + H2O = a carboxylate + phosphate + H(+)</text>
        <dbReference type="Rhea" id="RHEA:14965"/>
        <dbReference type="ChEBI" id="CHEBI:15377"/>
        <dbReference type="ChEBI" id="CHEBI:15378"/>
        <dbReference type="ChEBI" id="CHEBI:29067"/>
        <dbReference type="ChEBI" id="CHEBI:43474"/>
        <dbReference type="ChEBI" id="CHEBI:59918"/>
        <dbReference type="EC" id="3.6.1.7"/>
    </reaction>
</comment>
<reference evidence="4" key="1">
    <citation type="submission" date="2021-09" db="EMBL/GenBank/DDBJ databases">
        <title>A high-quality genome of the endoparasitic fungus Hirsutella rhossiliensis with a comparison of Hirsutella genomes reveals transposable elements contributing to genome size variation.</title>
        <authorList>
            <person name="Lin R."/>
            <person name="Jiao Y."/>
            <person name="Sun X."/>
            <person name="Ling J."/>
            <person name="Xie B."/>
            <person name="Cheng X."/>
        </authorList>
    </citation>
    <scope>NUCLEOTIDE SEQUENCE</scope>
    <source>
        <strain evidence="4">HR02</strain>
    </source>
</reference>
<dbReference type="Gene3D" id="3.30.70.100">
    <property type="match status" value="1"/>
</dbReference>
<proteinExistence type="inferred from homology"/>
<dbReference type="OrthoDB" id="7961613at2759"/>
<name>A0A9P8N288_9HYPO</name>
<dbReference type="InterPro" id="IPR020456">
    <property type="entry name" value="Acylphosphatase"/>
</dbReference>
<keyword evidence="1" id="KW-0378">Hydrolase</keyword>
<dbReference type="InterPro" id="IPR001792">
    <property type="entry name" value="Acylphosphatase-like_dom"/>
</dbReference>
<dbReference type="EC" id="3.6.1.7" evidence="1"/>
<dbReference type="PROSITE" id="PS51160">
    <property type="entry name" value="ACYLPHOSPHATASE_3"/>
    <property type="match status" value="1"/>
</dbReference>
<dbReference type="InterPro" id="IPR036046">
    <property type="entry name" value="Acylphosphatase-like_dom_sf"/>
</dbReference>
<protein>
    <recommendedName>
        <fullName evidence="1">acylphosphatase</fullName>
        <ecNumber evidence="1">3.6.1.7</ecNumber>
    </recommendedName>
</protein>
<evidence type="ECO:0000256" key="2">
    <source>
        <dbReference type="RuleBase" id="RU004168"/>
    </source>
</evidence>
<dbReference type="GeneID" id="68355026"/>
<comment type="caution">
    <text evidence="4">The sequence shown here is derived from an EMBL/GenBank/DDBJ whole genome shotgun (WGS) entry which is preliminary data.</text>
</comment>
<accession>A0A9P8N288</accession>
<dbReference type="AlphaFoldDB" id="A0A9P8N288"/>
<comment type="similarity">
    <text evidence="2">Belongs to the acylphosphatase family.</text>
</comment>
<dbReference type="EMBL" id="JAIZPD010000005">
    <property type="protein sequence ID" value="KAH0963387.1"/>
    <property type="molecule type" value="Genomic_DNA"/>
</dbReference>
<feature type="active site" evidence="1">
    <location>
        <position position="20"/>
    </location>
</feature>
<keyword evidence="5" id="KW-1185">Reference proteome</keyword>
<evidence type="ECO:0000256" key="1">
    <source>
        <dbReference type="PROSITE-ProRule" id="PRU00520"/>
    </source>
</evidence>
<dbReference type="PRINTS" id="PR00112">
    <property type="entry name" value="ACYLPHPHTASE"/>
</dbReference>
<dbReference type="SUPFAM" id="SSF54975">
    <property type="entry name" value="Acylphosphatase/BLUF domain-like"/>
    <property type="match status" value="1"/>
</dbReference>
<dbReference type="PANTHER" id="PTHR47268:SF4">
    <property type="entry name" value="ACYLPHOSPHATASE"/>
    <property type="match status" value="1"/>
</dbReference>
<dbReference type="PANTHER" id="PTHR47268">
    <property type="entry name" value="ACYLPHOSPHATASE"/>
    <property type="match status" value="1"/>
</dbReference>
<evidence type="ECO:0000313" key="5">
    <source>
        <dbReference type="Proteomes" id="UP000824596"/>
    </source>
</evidence>
<gene>
    <name evidence="4" type="ORF">HRG_05897</name>
</gene>
<feature type="active site" evidence="1">
    <location>
        <position position="38"/>
    </location>
</feature>
<evidence type="ECO:0000259" key="3">
    <source>
        <dbReference type="PROSITE" id="PS51160"/>
    </source>
</evidence>
<dbReference type="RefSeq" id="XP_044720900.1">
    <property type="nucleotide sequence ID" value="XM_044864368.1"/>
</dbReference>
<dbReference type="Proteomes" id="UP000824596">
    <property type="component" value="Unassembled WGS sequence"/>
</dbReference>